<gene>
    <name evidence="2" type="ORF">FEM48_Zijuj10G0108500</name>
</gene>
<protein>
    <submittedName>
        <fullName evidence="2">Uncharacterized protein</fullName>
    </submittedName>
</protein>
<accession>A0A978UMY2</accession>
<dbReference type="AlphaFoldDB" id="A0A978UMY2"/>
<name>A0A978UMY2_ZIZJJ</name>
<dbReference type="Proteomes" id="UP000813462">
    <property type="component" value="Unassembled WGS sequence"/>
</dbReference>
<dbReference type="EMBL" id="JAEACU010000010">
    <property type="protein sequence ID" value="KAH7516184.1"/>
    <property type="molecule type" value="Genomic_DNA"/>
</dbReference>
<evidence type="ECO:0000313" key="3">
    <source>
        <dbReference type="Proteomes" id="UP000813462"/>
    </source>
</evidence>
<proteinExistence type="predicted"/>
<sequence length="100" mass="11115">MESSQVLGDPEKWSTSSESDHESDDSMASDASSGPTLQEFPCGNKEDLLRSHAFIVDRKKYSSGKKACKQLQKNKRDERKNTKAQKQHSVRKADSAASQV</sequence>
<organism evidence="2 3">
    <name type="scientific">Ziziphus jujuba var. spinosa</name>
    <dbReference type="NCBI Taxonomy" id="714518"/>
    <lineage>
        <taxon>Eukaryota</taxon>
        <taxon>Viridiplantae</taxon>
        <taxon>Streptophyta</taxon>
        <taxon>Embryophyta</taxon>
        <taxon>Tracheophyta</taxon>
        <taxon>Spermatophyta</taxon>
        <taxon>Magnoliopsida</taxon>
        <taxon>eudicotyledons</taxon>
        <taxon>Gunneridae</taxon>
        <taxon>Pentapetalae</taxon>
        <taxon>rosids</taxon>
        <taxon>fabids</taxon>
        <taxon>Rosales</taxon>
        <taxon>Rhamnaceae</taxon>
        <taxon>Paliureae</taxon>
        <taxon>Ziziphus</taxon>
    </lineage>
</organism>
<feature type="region of interest" description="Disordered" evidence="1">
    <location>
        <begin position="60"/>
        <end position="100"/>
    </location>
</feature>
<reference evidence="2" key="1">
    <citation type="journal article" date="2021" name="Front. Plant Sci.">
        <title>Chromosome-Scale Genome Assembly for Chinese Sour Jujube and Insights Into Its Genome Evolution and Domestication Signature.</title>
        <authorList>
            <person name="Shen L.-Y."/>
            <person name="Luo H."/>
            <person name="Wang X.-L."/>
            <person name="Wang X.-M."/>
            <person name="Qiu X.-J."/>
            <person name="Liu H."/>
            <person name="Zhou S.-S."/>
            <person name="Jia K.-H."/>
            <person name="Nie S."/>
            <person name="Bao Y.-T."/>
            <person name="Zhang R.-G."/>
            <person name="Yun Q.-Z."/>
            <person name="Chai Y.-H."/>
            <person name="Lu J.-Y."/>
            <person name="Li Y."/>
            <person name="Zhao S.-W."/>
            <person name="Mao J.-F."/>
            <person name="Jia S.-G."/>
            <person name="Mao Y.-M."/>
        </authorList>
    </citation>
    <scope>NUCLEOTIDE SEQUENCE</scope>
    <source>
        <strain evidence="2">AT0</strain>
        <tissue evidence="2">Leaf</tissue>
    </source>
</reference>
<comment type="caution">
    <text evidence="2">The sequence shown here is derived from an EMBL/GenBank/DDBJ whole genome shotgun (WGS) entry which is preliminary data.</text>
</comment>
<feature type="region of interest" description="Disordered" evidence="1">
    <location>
        <begin position="1"/>
        <end position="44"/>
    </location>
</feature>
<evidence type="ECO:0000256" key="1">
    <source>
        <dbReference type="SAM" id="MobiDB-lite"/>
    </source>
</evidence>
<evidence type="ECO:0000313" key="2">
    <source>
        <dbReference type="EMBL" id="KAH7516184.1"/>
    </source>
</evidence>